<comment type="caution">
    <text evidence="1">The sequence shown here is derived from an EMBL/GenBank/DDBJ whole genome shotgun (WGS) entry which is preliminary data.</text>
</comment>
<evidence type="ECO:0000313" key="1">
    <source>
        <dbReference type="EMBL" id="PWA72539.1"/>
    </source>
</evidence>
<sequence length="166" mass="19402">MANKDWSKVTLTEDMTDYLYEKYKNNRKVGDDVSDEMLDNLWNYPMVKGISKGPSDVFQTLEDVFGYTKKTWRETKQRRIKVCGLRFVNDCGSWMPSCVKDNMQHLPESKGSQVCIQLTMLVFDERSCQRRYNPVRVSIHSSCTSMKQSFILKLCGIRVYKSQLLL</sequence>
<proteinExistence type="predicted"/>
<keyword evidence="2" id="KW-1185">Reference proteome</keyword>
<accession>A0A2U1NG83</accession>
<gene>
    <name evidence="1" type="ORF">CTI12_AA271320</name>
</gene>
<dbReference type="AlphaFoldDB" id="A0A2U1NG83"/>
<protein>
    <submittedName>
        <fullName evidence="1">Uncharacterized protein</fullName>
    </submittedName>
</protein>
<organism evidence="1 2">
    <name type="scientific">Artemisia annua</name>
    <name type="common">Sweet wormwood</name>
    <dbReference type="NCBI Taxonomy" id="35608"/>
    <lineage>
        <taxon>Eukaryota</taxon>
        <taxon>Viridiplantae</taxon>
        <taxon>Streptophyta</taxon>
        <taxon>Embryophyta</taxon>
        <taxon>Tracheophyta</taxon>
        <taxon>Spermatophyta</taxon>
        <taxon>Magnoliopsida</taxon>
        <taxon>eudicotyledons</taxon>
        <taxon>Gunneridae</taxon>
        <taxon>Pentapetalae</taxon>
        <taxon>asterids</taxon>
        <taxon>campanulids</taxon>
        <taxon>Asterales</taxon>
        <taxon>Asteraceae</taxon>
        <taxon>Asteroideae</taxon>
        <taxon>Anthemideae</taxon>
        <taxon>Artemisiinae</taxon>
        <taxon>Artemisia</taxon>
    </lineage>
</organism>
<evidence type="ECO:0000313" key="2">
    <source>
        <dbReference type="Proteomes" id="UP000245207"/>
    </source>
</evidence>
<dbReference type="EMBL" id="PKPP01002886">
    <property type="protein sequence ID" value="PWA72539.1"/>
    <property type="molecule type" value="Genomic_DNA"/>
</dbReference>
<name>A0A2U1NG83_ARTAN</name>
<dbReference type="Proteomes" id="UP000245207">
    <property type="component" value="Unassembled WGS sequence"/>
</dbReference>
<reference evidence="1 2" key="1">
    <citation type="journal article" date="2018" name="Mol. Plant">
        <title>The genome of Artemisia annua provides insight into the evolution of Asteraceae family and artemisinin biosynthesis.</title>
        <authorList>
            <person name="Shen Q."/>
            <person name="Zhang L."/>
            <person name="Liao Z."/>
            <person name="Wang S."/>
            <person name="Yan T."/>
            <person name="Shi P."/>
            <person name="Liu M."/>
            <person name="Fu X."/>
            <person name="Pan Q."/>
            <person name="Wang Y."/>
            <person name="Lv Z."/>
            <person name="Lu X."/>
            <person name="Zhang F."/>
            <person name="Jiang W."/>
            <person name="Ma Y."/>
            <person name="Chen M."/>
            <person name="Hao X."/>
            <person name="Li L."/>
            <person name="Tang Y."/>
            <person name="Lv G."/>
            <person name="Zhou Y."/>
            <person name="Sun X."/>
            <person name="Brodelius P.E."/>
            <person name="Rose J.K.C."/>
            <person name="Tang K."/>
        </authorList>
    </citation>
    <scope>NUCLEOTIDE SEQUENCE [LARGE SCALE GENOMIC DNA]</scope>
    <source>
        <strain evidence="2">cv. Huhao1</strain>
        <tissue evidence="1">Leaf</tissue>
    </source>
</reference>